<protein>
    <submittedName>
        <fullName evidence="2">Uncharacterized protein</fullName>
    </submittedName>
</protein>
<dbReference type="EMBL" id="VSSQ01074625">
    <property type="protein sequence ID" value="MPN25446.1"/>
    <property type="molecule type" value="Genomic_DNA"/>
</dbReference>
<accession>A0A645GGZ3</accession>
<proteinExistence type="predicted"/>
<evidence type="ECO:0000313" key="2">
    <source>
        <dbReference type="EMBL" id="MPN25446.1"/>
    </source>
</evidence>
<sequence>MPPGWDDLAEDAAHKRRLAGPGLTHQVYEFSAVYVKIHIFKRDDVRLKYLCDAGKLYVHISITSCAAPTPERTRQLSLSKSVRSTREALREYRCLQIDPPPRHSAAAPDMSGRGTLRRRRIVRRYCCVPRPRRSSRSCGRTRAGRSRGRASNCSSR</sequence>
<reference evidence="2" key="1">
    <citation type="submission" date="2019-08" db="EMBL/GenBank/DDBJ databases">
        <authorList>
            <person name="Kucharzyk K."/>
            <person name="Murdoch R.W."/>
            <person name="Higgins S."/>
            <person name="Loffler F."/>
        </authorList>
    </citation>
    <scope>NUCLEOTIDE SEQUENCE</scope>
</reference>
<organism evidence="2">
    <name type="scientific">bioreactor metagenome</name>
    <dbReference type="NCBI Taxonomy" id="1076179"/>
    <lineage>
        <taxon>unclassified sequences</taxon>
        <taxon>metagenomes</taxon>
        <taxon>ecological metagenomes</taxon>
    </lineage>
</organism>
<comment type="caution">
    <text evidence="2">The sequence shown here is derived from an EMBL/GenBank/DDBJ whole genome shotgun (WGS) entry which is preliminary data.</text>
</comment>
<gene>
    <name evidence="2" type="ORF">SDC9_172855</name>
</gene>
<feature type="region of interest" description="Disordered" evidence="1">
    <location>
        <begin position="131"/>
        <end position="156"/>
    </location>
</feature>
<evidence type="ECO:0000256" key="1">
    <source>
        <dbReference type="SAM" id="MobiDB-lite"/>
    </source>
</evidence>
<dbReference type="AlphaFoldDB" id="A0A645GGZ3"/>
<name>A0A645GGZ3_9ZZZZ</name>